<sequence>MDFDEQGTISIQEIRTVRPRNELSSTPPPSINLQPSTPELTTLFFSSCGHHQLVIPWASTSHIHHYYYNEEDDLTSTLVLHRLQLYIETEVISLTSPVVTRVLFLPKKSMNKNSHISGYDNNMQRQFPNEISSIVVDYLVDDPLALRNVALLCHDFASLAQSRIFEHVNLEDGPKLASGYMPWSRWSRYQRHDYVPLMYRFNALLSNPQTGFLGTFVRRLDLDPCLGPLRNMEHAEVDVTISSIFQQLPALTELRINHGRCEHFGPIETYLSQQLKELWIGHTTIRDRKCFEYFQNMLTSLTALTRLTINNCSLGHPLDVASNPIRALIFPSSLKAACVTGTDERTFRALGLGLECPQAPVLSSFLSDFRNEVEDRSILWKGLGTHSSIILDVGNMMYWPGGLTMWNRADPVASYLPAMISVTRGMEGPNLTLCCSQLYQLIVYFAHFISVLPESVRRICIDFNAGATDGPPDLHHLDGWVKLDNTLTSRHAVGLLESVCFRCTKRTISGNGPSFESGTSLDRTILNRVAGLLHRADVAGILEIDYTTVFSEF</sequence>
<protein>
    <submittedName>
        <fullName evidence="1">Uncharacterized protein</fullName>
    </submittedName>
</protein>
<evidence type="ECO:0000313" key="2">
    <source>
        <dbReference type="Proteomes" id="UP001163835"/>
    </source>
</evidence>
<name>A0ACC1U3Q2_9AGAR</name>
<evidence type="ECO:0000313" key="1">
    <source>
        <dbReference type="EMBL" id="KAJ3811677.1"/>
    </source>
</evidence>
<proteinExistence type="predicted"/>
<keyword evidence="2" id="KW-1185">Reference proteome</keyword>
<comment type="caution">
    <text evidence="1">The sequence shown here is derived from an EMBL/GenBank/DDBJ whole genome shotgun (WGS) entry which is preliminary data.</text>
</comment>
<organism evidence="1 2">
    <name type="scientific">Lentinula aff. lateritia</name>
    <dbReference type="NCBI Taxonomy" id="2804960"/>
    <lineage>
        <taxon>Eukaryota</taxon>
        <taxon>Fungi</taxon>
        <taxon>Dikarya</taxon>
        <taxon>Basidiomycota</taxon>
        <taxon>Agaricomycotina</taxon>
        <taxon>Agaricomycetes</taxon>
        <taxon>Agaricomycetidae</taxon>
        <taxon>Agaricales</taxon>
        <taxon>Marasmiineae</taxon>
        <taxon>Omphalotaceae</taxon>
        <taxon>Lentinula</taxon>
    </lineage>
</organism>
<dbReference type="EMBL" id="MU795050">
    <property type="protein sequence ID" value="KAJ3811677.1"/>
    <property type="molecule type" value="Genomic_DNA"/>
</dbReference>
<reference evidence="1" key="1">
    <citation type="submission" date="2022-09" db="EMBL/GenBank/DDBJ databases">
        <title>A Global Phylogenomic Analysis of the Shiitake Genus Lentinula.</title>
        <authorList>
            <consortium name="DOE Joint Genome Institute"/>
            <person name="Sierra-Patev S."/>
            <person name="Min B."/>
            <person name="Naranjo-Ortiz M."/>
            <person name="Looney B."/>
            <person name="Konkel Z."/>
            <person name="Slot J.C."/>
            <person name="Sakamoto Y."/>
            <person name="Steenwyk J.L."/>
            <person name="Rokas A."/>
            <person name="Carro J."/>
            <person name="Camarero S."/>
            <person name="Ferreira P."/>
            <person name="Molpeceres G."/>
            <person name="Ruiz-Duenas F.J."/>
            <person name="Serrano A."/>
            <person name="Henrissat B."/>
            <person name="Drula E."/>
            <person name="Hughes K.W."/>
            <person name="Mata J.L."/>
            <person name="Ishikawa N.K."/>
            <person name="Vargas-Isla R."/>
            <person name="Ushijima S."/>
            <person name="Smith C.A."/>
            <person name="Ahrendt S."/>
            <person name="Andreopoulos W."/>
            <person name="He G."/>
            <person name="Labutti K."/>
            <person name="Lipzen A."/>
            <person name="Ng V."/>
            <person name="Riley R."/>
            <person name="Sandor L."/>
            <person name="Barry K."/>
            <person name="Martinez A.T."/>
            <person name="Xiao Y."/>
            <person name="Gibbons J.G."/>
            <person name="Terashima K."/>
            <person name="Grigoriev I.V."/>
            <person name="Hibbett D.S."/>
        </authorList>
    </citation>
    <scope>NUCLEOTIDE SEQUENCE</scope>
    <source>
        <strain evidence="1">TMI1499</strain>
    </source>
</reference>
<accession>A0ACC1U3Q2</accession>
<gene>
    <name evidence="1" type="ORF">F5876DRAFT_75609</name>
</gene>
<dbReference type="Proteomes" id="UP001163835">
    <property type="component" value="Unassembled WGS sequence"/>
</dbReference>